<reference evidence="1 2" key="1">
    <citation type="journal article" date="2002" name="J. Bacteriol.">
        <title>Genome sequence of Yersinia pestis KIM.</title>
        <authorList>
            <person name="Deng W."/>
            <person name="Burland V."/>
            <person name="Plunkett G.III."/>
            <person name="Boutin A."/>
            <person name="Mayhew G.F."/>
            <person name="Liss P."/>
            <person name="Perna N.T."/>
            <person name="Rose D.J."/>
            <person name="Mau B."/>
            <person name="Zhou S."/>
            <person name="Schwartz D.C."/>
            <person name="Fetherston J.D."/>
            <person name="Lindler L.E."/>
            <person name="Brubaker R.R."/>
            <person name="Plana G.V."/>
            <person name="Straley S.C."/>
            <person name="McDonough K.A."/>
            <person name="Nilles M.L."/>
            <person name="Matson J.S."/>
            <person name="Blattner F.R."/>
            <person name="Perry R.D."/>
        </authorList>
    </citation>
    <scope>NUCLEOTIDE SEQUENCE [LARGE SCALE GENOMIC DNA]</scope>
    <source>
        <strain evidence="2">KIM10+ / Biovar Mediaevalis</strain>
    </source>
</reference>
<dbReference type="Proteomes" id="UP000002490">
    <property type="component" value="Chromosome"/>
</dbReference>
<organism evidence="1 2">
    <name type="scientific">Yersinia pestis</name>
    <dbReference type="NCBI Taxonomy" id="632"/>
    <lineage>
        <taxon>Bacteria</taxon>
        <taxon>Pseudomonadati</taxon>
        <taxon>Pseudomonadota</taxon>
        <taxon>Gammaproteobacteria</taxon>
        <taxon>Enterobacterales</taxon>
        <taxon>Yersiniaceae</taxon>
        <taxon>Yersinia</taxon>
    </lineage>
</organism>
<evidence type="ECO:0000313" key="2">
    <source>
        <dbReference type="Proteomes" id="UP000002490"/>
    </source>
</evidence>
<gene>
    <name evidence="1" type="ordered locus">y1721</name>
</gene>
<dbReference type="DNASU" id="1146669"/>
<evidence type="ECO:0000313" key="1">
    <source>
        <dbReference type="EMBL" id="AAM85290.1"/>
    </source>
</evidence>
<dbReference type="AlphaFoldDB" id="Q8CLA6"/>
<dbReference type="EMBL" id="AE009952">
    <property type="protein sequence ID" value="AAM85290.1"/>
    <property type="molecule type" value="Genomic_DNA"/>
</dbReference>
<dbReference type="HOGENOM" id="CLU_2511946_0_0_6"/>
<dbReference type="KEGG" id="ypk:y1721"/>
<sequence>MIVINRKKRFALYVAAEPMLLNLGDPDALESHCCCQSFFIIEPETDPIVQILGWPVFALCSEPRDIDLYVISRKKRRPTPATKTD</sequence>
<name>Q8CLA6_YERPE</name>
<proteinExistence type="predicted"/>
<protein>
    <submittedName>
        <fullName evidence="1">Uncharacterized protein</fullName>
    </submittedName>
</protein>
<accession>Q8CLA6</accession>